<dbReference type="Pfam" id="PF22768">
    <property type="entry name" value="SPP1_Dit"/>
    <property type="match status" value="1"/>
</dbReference>
<dbReference type="RefSeq" id="WP_268633066.1">
    <property type="nucleotide sequence ID" value="NZ_JAMDLY010000024.1"/>
</dbReference>
<evidence type="ECO:0000259" key="1">
    <source>
        <dbReference type="Pfam" id="PF22768"/>
    </source>
</evidence>
<gene>
    <name evidence="2" type="ORF">M5X04_27130</name>
</gene>
<sequence>MFNITSFNRAPFNRPYAIETFFTVTFGSATEVASRMSVDFPVAVVFDSATVIQTQMIREMPFAAEIDTATELLAQLVRERLLGATIGTSTEIIVNVSYSHVDELKFLGDFKPGDKLVIDTRKMTVTLNGQNAIHLFDGDFFELALGTNKLTYSDGESARSILTRITHRDKFLY</sequence>
<comment type="caution">
    <text evidence="2">The sequence shown here is derived from an EMBL/GenBank/DDBJ whole genome shotgun (WGS) entry which is preliminary data.</text>
</comment>
<dbReference type="Proteomes" id="UP001527090">
    <property type="component" value="Unassembled WGS sequence"/>
</dbReference>
<reference evidence="2 3" key="1">
    <citation type="submission" date="2022-05" db="EMBL/GenBank/DDBJ databases">
        <title>Genome Sequencing of Bee-Associated Microbes.</title>
        <authorList>
            <person name="Dunlap C."/>
        </authorList>
    </citation>
    <scope>NUCLEOTIDE SEQUENCE [LARGE SCALE GENOMIC DNA]</scope>
    <source>
        <strain evidence="2 3">NRRL NRS-750</strain>
    </source>
</reference>
<proteinExistence type="predicted"/>
<dbReference type="InterPro" id="IPR054738">
    <property type="entry name" value="Siphovirus-type_tail_C"/>
</dbReference>
<feature type="domain" description="Siphovirus-type tail component C-terminal" evidence="1">
    <location>
        <begin position="102"/>
        <end position="169"/>
    </location>
</feature>
<name>A0ABT4EK23_PAEAL</name>
<keyword evidence="3" id="KW-1185">Reference proteome</keyword>
<accession>A0ABT4EK23</accession>
<protein>
    <submittedName>
        <fullName evidence="2">Phage tail family protein</fullName>
    </submittedName>
</protein>
<evidence type="ECO:0000313" key="3">
    <source>
        <dbReference type="Proteomes" id="UP001527090"/>
    </source>
</evidence>
<dbReference type="EMBL" id="JAMDLY010000024">
    <property type="protein sequence ID" value="MCY9532988.1"/>
    <property type="molecule type" value="Genomic_DNA"/>
</dbReference>
<evidence type="ECO:0000313" key="2">
    <source>
        <dbReference type="EMBL" id="MCY9532988.1"/>
    </source>
</evidence>
<organism evidence="2 3">
    <name type="scientific">Paenibacillus alvei</name>
    <name type="common">Bacillus alvei</name>
    <dbReference type="NCBI Taxonomy" id="44250"/>
    <lineage>
        <taxon>Bacteria</taxon>
        <taxon>Bacillati</taxon>
        <taxon>Bacillota</taxon>
        <taxon>Bacilli</taxon>
        <taxon>Bacillales</taxon>
        <taxon>Paenibacillaceae</taxon>
        <taxon>Paenibacillus</taxon>
    </lineage>
</organism>
<dbReference type="Gene3D" id="2.60.120.860">
    <property type="match status" value="1"/>
</dbReference>